<dbReference type="Gene3D" id="1.10.10.10">
    <property type="entry name" value="Winged helix-like DNA-binding domain superfamily/Winged helix DNA-binding domain"/>
    <property type="match status" value="1"/>
</dbReference>
<evidence type="ECO:0000313" key="2">
    <source>
        <dbReference type="Proteomes" id="UP000730482"/>
    </source>
</evidence>
<proteinExistence type="predicted"/>
<gene>
    <name evidence="1" type="ORF">KGQ19_37735</name>
</gene>
<comment type="caution">
    <text evidence="1">The sequence shown here is derived from an EMBL/GenBank/DDBJ whole genome shotgun (WGS) entry which is preliminary data.</text>
</comment>
<sequence>MTEPRRITDPEVLKGLSHPLRQRLYRLLTQLGPSTTTILAAHLDGADPGQVSYHLRELGKRGFIEEAPELARDRRERWWRVPQESFSWSAADFQTPEGKAVADTAFAQTVRDQFERLEAYDTRKTEWSPQWQGAATTTNSHLRLTPEELRGLSEELNVVMRKWAEVGRRDPSIRPDEQPADGRERVFLFLHAFPEKA</sequence>
<dbReference type="SUPFAM" id="SSF46785">
    <property type="entry name" value="Winged helix' DNA-binding domain"/>
    <property type="match status" value="1"/>
</dbReference>
<dbReference type="InterPro" id="IPR036390">
    <property type="entry name" value="WH_DNA-bd_sf"/>
</dbReference>
<keyword evidence="2" id="KW-1185">Reference proteome</keyword>
<dbReference type="CDD" id="cd00090">
    <property type="entry name" value="HTH_ARSR"/>
    <property type="match status" value="1"/>
</dbReference>
<accession>A0ABS5L2R3</accession>
<dbReference type="EMBL" id="JAAFYZ010000199">
    <property type="protein sequence ID" value="MBS2552613.1"/>
    <property type="molecule type" value="Genomic_DNA"/>
</dbReference>
<organism evidence="1 2">
    <name type="scientific">Catenulispora pinistramenti</name>
    <dbReference type="NCBI Taxonomy" id="2705254"/>
    <lineage>
        <taxon>Bacteria</taxon>
        <taxon>Bacillati</taxon>
        <taxon>Actinomycetota</taxon>
        <taxon>Actinomycetes</taxon>
        <taxon>Catenulisporales</taxon>
        <taxon>Catenulisporaceae</taxon>
        <taxon>Catenulispora</taxon>
    </lineage>
</organism>
<protein>
    <submittedName>
        <fullName evidence="1">Helix-turn-helix transcriptional regulator</fullName>
    </submittedName>
</protein>
<dbReference type="RefSeq" id="WP_212018366.1">
    <property type="nucleotide sequence ID" value="NZ_JAAFYZ010000199.1"/>
</dbReference>
<reference evidence="1 2" key="1">
    <citation type="submission" date="2020-02" db="EMBL/GenBank/DDBJ databases">
        <title>Acidophilic actinobacteria isolated from forest soil.</title>
        <authorList>
            <person name="Golinska P."/>
        </authorList>
    </citation>
    <scope>NUCLEOTIDE SEQUENCE [LARGE SCALE GENOMIC DNA]</scope>
    <source>
        <strain evidence="1 2">NL8</strain>
    </source>
</reference>
<dbReference type="InterPro" id="IPR036388">
    <property type="entry name" value="WH-like_DNA-bd_sf"/>
</dbReference>
<dbReference type="Proteomes" id="UP000730482">
    <property type="component" value="Unassembled WGS sequence"/>
</dbReference>
<name>A0ABS5L2R3_9ACTN</name>
<dbReference type="InterPro" id="IPR011991">
    <property type="entry name" value="ArsR-like_HTH"/>
</dbReference>
<dbReference type="Pfam" id="PF12840">
    <property type="entry name" value="HTH_20"/>
    <property type="match status" value="1"/>
</dbReference>
<evidence type="ECO:0000313" key="1">
    <source>
        <dbReference type="EMBL" id="MBS2552613.1"/>
    </source>
</evidence>